<sequence length="47" mass="5348">MSGHNVLFIIIVATKVLYVIRLSKQGKENSMPMEQKLHRHGTKVFPA</sequence>
<name>A0A0M4BWQ7_9BACT</name>
<reference evidence="2" key="1">
    <citation type="journal article" date="2015" name="Proc. Natl. Acad. Sci. U.S.A.">
        <title>Functional metagenomic discovery of bacterial effectors in the human microbiome and isolation of commendamide, a GPCR G2A/132 agonist.</title>
        <authorList>
            <person name="Cohen L.J."/>
            <person name="Kang H.S."/>
            <person name="Chu J."/>
            <person name="Huang Y.H."/>
            <person name="Gordon E.A."/>
            <person name="Reddy B.V."/>
            <person name="Ternei M.A."/>
            <person name="Craig J.W."/>
            <person name="Brady S.F."/>
        </authorList>
    </citation>
    <scope>NUCLEOTIDE SEQUENCE</scope>
</reference>
<dbReference type="AlphaFoldDB" id="A0A0M4BWQ7"/>
<keyword evidence="1" id="KW-0472">Membrane</keyword>
<keyword evidence="1" id="KW-1133">Transmembrane helix</keyword>
<keyword evidence="1" id="KW-0812">Transmembrane</keyword>
<evidence type="ECO:0000256" key="1">
    <source>
        <dbReference type="SAM" id="Phobius"/>
    </source>
</evidence>
<dbReference type="EMBL" id="KT336254">
    <property type="protein sequence ID" value="ALB75983.1"/>
    <property type="molecule type" value="Genomic_DNA"/>
</dbReference>
<evidence type="ECO:0000313" key="2">
    <source>
        <dbReference type="EMBL" id="ALB75983.1"/>
    </source>
</evidence>
<feature type="transmembrane region" description="Helical" evidence="1">
    <location>
        <begin position="6"/>
        <end position="23"/>
    </location>
</feature>
<accession>A0A0M4BWQ7</accession>
<organism evidence="2">
    <name type="scientific">uncultured bacterium 22g15</name>
    <dbReference type="NCBI Taxonomy" id="1701356"/>
    <lineage>
        <taxon>Bacteria</taxon>
        <taxon>environmental samples</taxon>
    </lineage>
</organism>
<protein>
    <submittedName>
        <fullName evidence="2">Uncharacterized protein</fullName>
    </submittedName>
</protein>
<proteinExistence type="predicted"/>